<accession>A0A1B0Z2V4</accession>
<dbReference type="Pfam" id="PF21703">
    <property type="entry name" value="Gp10A-like"/>
    <property type="match status" value="1"/>
</dbReference>
<evidence type="ECO:0000259" key="1">
    <source>
        <dbReference type="Pfam" id="PF21703"/>
    </source>
</evidence>
<reference evidence="2" key="1">
    <citation type="submission" date="2015-11" db="EMBL/GenBank/DDBJ databases">
        <title>Genomes of Abundant and Widespread Viruses from the Deep Ocean.</title>
        <authorList>
            <person name="Mizuno C.M."/>
            <person name="Ghai R."/>
            <person name="Saghai A."/>
            <person name="Lopez-Garcia P."/>
            <person name="Rodriguez-Valera F."/>
        </authorList>
    </citation>
    <scope>NUCLEOTIDE SEQUENCE</scope>
</reference>
<name>A0A1B0Z2V4_9PROT</name>
<dbReference type="AlphaFoldDB" id="A0A1B0Z2V4"/>
<dbReference type="InterPro" id="IPR049301">
    <property type="entry name" value="Capsid_Gp10A/Gp10B-like_dom"/>
</dbReference>
<sequence>MANATVSQLGQVNASGDANALFLKVFSGEVLATFMRENKMLGMTSVRSISSGKSATFPVIGTTSAAYHTPGAEITGTQVKHNEKVISIDDLLLSSAFLSNIEEAKNHYDVKFCVVIW</sequence>
<protein>
    <submittedName>
        <fullName evidence="2">Capsid protein</fullName>
    </submittedName>
</protein>
<organism evidence="2">
    <name type="scientific">uncultured Alphaproteobacteria bacterium</name>
    <dbReference type="NCBI Taxonomy" id="91750"/>
    <lineage>
        <taxon>Bacteria</taxon>
        <taxon>Pseudomonadati</taxon>
        <taxon>Pseudomonadota</taxon>
        <taxon>Alphaproteobacteria</taxon>
        <taxon>environmental samples</taxon>
    </lineage>
</organism>
<evidence type="ECO:0000313" key="2">
    <source>
        <dbReference type="EMBL" id="ANO58065.1"/>
    </source>
</evidence>
<dbReference type="EMBL" id="KT997797">
    <property type="protein sequence ID" value="ANO58065.1"/>
    <property type="molecule type" value="Genomic_DNA"/>
</dbReference>
<feature type="domain" description="Capsid Gp10A/Gp10B-like" evidence="1">
    <location>
        <begin position="57"/>
        <end position="111"/>
    </location>
</feature>
<proteinExistence type="predicted"/>